<reference evidence="11 12" key="1">
    <citation type="submission" date="2013-02" db="EMBL/GenBank/DDBJ databases">
        <authorList>
            <person name="Hannick L."/>
            <person name="Zafar N."/>
            <person name="Lorenzi H."/>
            <person name="Ali I.A."/>
            <person name="Petri W.P."/>
            <person name="Caler E."/>
        </authorList>
    </citation>
    <scope>NUCLEOTIDE SEQUENCE [LARGE SCALE GENOMIC DNA]</scope>
    <source>
        <strain evidence="11 12">KU27</strain>
    </source>
</reference>
<evidence type="ECO:0000256" key="1">
    <source>
        <dbReference type="ARBA" id="ARBA00001946"/>
    </source>
</evidence>
<keyword evidence="8" id="KW-0460">Magnesium</keyword>
<dbReference type="InterPro" id="IPR001806">
    <property type="entry name" value="Small_GTPase"/>
</dbReference>
<keyword evidence="10" id="KW-0206">Cytoskeleton</keyword>
<dbReference type="PRINTS" id="PR00449">
    <property type="entry name" value="RASTRNSFRMNG"/>
</dbReference>
<evidence type="ECO:0000256" key="5">
    <source>
        <dbReference type="ARBA" id="ARBA00022723"/>
    </source>
</evidence>
<dbReference type="NCBIfam" id="TIGR00231">
    <property type="entry name" value="small_GTP"/>
    <property type="match status" value="1"/>
</dbReference>
<dbReference type="Gene3D" id="3.40.50.300">
    <property type="entry name" value="P-loop containing nucleotide triphosphate hydrolases"/>
    <property type="match status" value="1"/>
</dbReference>
<keyword evidence="9" id="KW-0342">GTP-binding</keyword>
<evidence type="ECO:0000256" key="6">
    <source>
        <dbReference type="ARBA" id="ARBA00022741"/>
    </source>
</evidence>
<evidence type="ECO:0000256" key="10">
    <source>
        <dbReference type="ARBA" id="ARBA00023212"/>
    </source>
</evidence>
<evidence type="ECO:0000256" key="3">
    <source>
        <dbReference type="ARBA" id="ARBA00010142"/>
    </source>
</evidence>
<dbReference type="PROSITE" id="PS51419">
    <property type="entry name" value="RAB"/>
    <property type="match status" value="1"/>
</dbReference>
<comment type="similarity">
    <text evidence="3">Belongs to the small GTPase superfamily. Rho family.</text>
</comment>
<evidence type="ECO:0000256" key="8">
    <source>
        <dbReference type="ARBA" id="ARBA00022842"/>
    </source>
</evidence>
<comment type="subcellular location">
    <subcellularLocation>
        <location evidence="2">Cytoplasm</location>
        <location evidence="2">Cytoskeleton</location>
    </subcellularLocation>
</comment>
<keyword evidence="6" id="KW-0547">Nucleotide-binding</keyword>
<dbReference type="GO" id="GO:0046872">
    <property type="term" value="F:metal ion binding"/>
    <property type="evidence" value="ECO:0007669"/>
    <property type="project" value="UniProtKB-KW"/>
</dbReference>
<keyword evidence="10" id="KW-0963">Cytoplasm</keyword>
<dbReference type="PROSITE" id="PS51420">
    <property type="entry name" value="RHO"/>
    <property type="match status" value="1"/>
</dbReference>
<dbReference type="EMBL" id="KB444439">
    <property type="protein sequence ID" value="EMD46889.1"/>
    <property type="molecule type" value="Genomic_DNA"/>
</dbReference>
<dbReference type="SMART" id="SM00174">
    <property type="entry name" value="RHO"/>
    <property type="match status" value="1"/>
</dbReference>
<name>M2QCC7_ENTHI</name>
<gene>
    <name evidence="11" type="ORF">EHI5A_260040</name>
</gene>
<evidence type="ECO:0000256" key="7">
    <source>
        <dbReference type="ARBA" id="ARBA00022801"/>
    </source>
</evidence>
<dbReference type="Pfam" id="PF00071">
    <property type="entry name" value="Ras"/>
    <property type="match status" value="1"/>
</dbReference>
<evidence type="ECO:0000313" key="12">
    <source>
        <dbReference type="Proteomes" id="UP000011755"/>
    </source>
</evidence>
<dbReference type="SUPFAM" id="SSF52540">
    <property type="entry name" value="P-loop containing nucleoside triphosphate hydrolases"/>
    <property type="match status" value="1"/>
</dbReference>
<dbReference type="GO" id="GO:0007264">
    <property type="term" value="P:small GTPase-mediated signal transduction"/>
    <property type="evidence" value="ECO:0007669"/>
    <property type="project" value="InterPro"/>
</dbReference>
<dbReference type="GO" id="GO:0003925">
    <property type="term" value="F:G protein activity"/>
    <property type="evidence" value="ECO:0007669"/>
    <property type="project" value="UniProtKB-EC"/>
</dbReference>
<accession>M2QCC7</accession>
<dbReference type="GO" id="GO:0005525">
    <property type="term" value="F:GTP binding"/>
    <property type="evidence" value="ECO:0007669"/>
    <property type="project" value="UniProtKB-KW"/>
</dbReference>
<comment type="cofactor">
    <cofactor evidence="1">
        <name>Mg(2+)</name>
        <dbReference type="ChEBI" id="CHEBI:18420"/>
    </cofactor>
</comment>
<dbReference type="AlphaFoldDB" id="M2QCC7"/>
<sequence>MLAFSDMNTGAGKIENGKKALKIVVVGDGAVGKTCLLLAFSKGEIPTAYVPTVFENFSHVMKYKNEEFILHLWDTAGQEEYDRLRPI</sequence>
<dbReference type="GO" id="GO:0005856">
    <property type="term" value="C:cytoskeleton"/>
    <property type="evidence" value="ECO:0007669"/>
    <property type="project" value="UniProtKB-SubCell"/>
</dbReference>
<dbReference type="InterPro" id="IPR005225">
    <property type="entry name" value="Small_GTP-bd"/>
</dbReference>
<evidence type="ECO:0000256" key="2">
    <source>
        <dbReference type="ARBA" id="ARBA00004245"/>
    </source>
</evidence>
<dbReference type="PANTHER" id="PTHR24072">
    <property type="entry name" value="RHO FAMILY GTPASE"/>
    <property type="match status" value="1"/>
</dbReference>
<dbReference type="OrthoDB" id="8830751at2759"/>
<keyword evidence="5" id="KW-0479">Metal-binding</keyword>
<dbReference type="Proteomes" id="UP000011755">
    <property type="component" value="Unassembled WGS sequence"/>
</dbReference>
<dbReference type="EC" id="3.6.5.2" evidence="4"/>
<dbReference type="VEuPathDB" id="AmoebaDB:EHI5A_260040"/>
<organism evidence="11 12">
    <name type="scientific">Entamoeba histolytica KU27</name>
    <dbReference type="NCBI Taxonomy" id="885311"/>
    <lineage>
        <taxon>Eukaryota</taxon>
        <taxon>Amoebozoa</taxon>
        <taxon>Evosea</taxon>
        <taxon>Archamoebae</taxon>
        <taxon>Mastigamoebida</taxon>
        <taxon>Entamoebidae</taxon>
        <taxon>Entamoeba</taxon>
    </lineage>
</organism>
<dbReference type="InterPro" id="IPR027417">
    <property type="entry name" value="P-loop_NTPase"/>
</dbReference>
<dbReference type="InterPro" id="IPR003578">
    <property type="entry name" value="Small_GTPase_Rho"/>
</dbReference>
<evidence type="ECO:0000256" key="4">
    <source>
        <dbReference type="ARBA" id="ARBA00011984"/>
    </source>
</evidence>
<protein>
    <recommendedName>
        <fullName evidence="4">small monomeric GTPase</fullName>
        <ecNumber evidence="4">3.6.5.2</ecNumber>
    </recommendedName>
</protein>
<evidence type="ECO:0000313" key="11">
    <source>
        <dbReference type="EMBL" id="EMD46889.1"/>
    </source>
</evidence>
<feature type="non-terminal residue" evidence="11">
    <location>
        <position position="87"/>
    </location>
</feature>
<evidence type="ECO:0000256" key="9">
    <source>
        <dbReference type="ARBA" id="ARBA00023134"/>
    </source>
</evidence>
<keyword evidence="7" id="KW-0378">Hydrolase</keyword>
<proteinExistence type="inferred from homology"/>